<feature type="transmembrane region" description="Helical" evidence="1">
    <location>
        <begin position="89"/>
        <end position="110"/>
    </location>
</feature>
<sequence>MPITKRLLHQWDLCAALLTSAAFLVSCLVTRRELVNLDGILVAGVAGGITIGVGAFVVMRNLGELLGREDYGELVRLPDPDESRSQRPFAIVTIVALVTSASSLITFIVYRPLSETLMYFILALILGLALYSILGTITLVGIYRRHTRRVALLRRIRDDNKLRDRGRRQG</sequence>
<organism evidence="2 3">
    <name type="scientific">Gordonia effusa NBRC 100432</name>
    <dbReference type="NCBI Taxonomy" id="1077974"/>
    <lineage>
        <taxon>Bacteria</taxon>
        <taxon>Bacillati</taxon>
        <taxon>Actinomycetota</taxon>
        <taxon>Actinomycetes</taxon>
        <taxon>Mycobacteriales</taxon>
        <taxon>Gordoniaceae</taxon>
        <taxon>Gordonia</taxon>
    </lineage>
</organism>
<name>H0R6K8_9ACTN</name>
<dbReference type="PROSITE" id="PS51257">
    <property type="entry name" value="PROKAR_LIPOPROTEIN"/>
    <property type="match status" value="1"/>
</dbReference>
<gene>
    <name evidence="2" type="ORF">GOEFS_124_00410</name>
</gene>
<dbReference type="AlphaFoldDB" id="H0R6K8"/>
<proteinExistence type="predicted"/>
<dbReference type="EMBL" id="BAEH01000124">
    <property type="protein sequence ID" value="GAB20709.1"/>
    <property type="molecule type" value="Genomic_DNA"/>
</dbReference>
<feature type="transmembrane region" description="Helical" evidence="1">
    <location>
        <begin position="116"/>
        <end position="143"/>
    </location>
</feature>
<reference evidence="2 3" key="1">
    <citation type="submission" date="2011-12" db="EMBL/GenBank/DDBJ databases">
        <title>Whole genome shotgun sequence of Gordonia effusa NBRC 100432.</title>
        <authorList>
            <person name="Yoshida I."/>
            <person name="Takarada H."/>
            <person name="Hosoyama A."/>
            <person name="Tsuchikane K."/>
            <person name="Katsumata H."/>
            <person name="Yamazaki S."/>
            <person name="Fujita N."/>
        </authorList>
    </citation>
    <scope>NUCLEOTIDE SEQUENCE [LARGE SCALE GENOMIC DNA]</scope>
    <source>
        <strain evidence="2 3">NBRC 100432</strain>
    </source>
</reference>
<evidence type="ECO:0000313" key="2">
    <source>
        <dbReference type="EMBL" id="GAB20709.1"/>
    </source>
</evidence>
<dbReference type="Proteomes" id="UP000035034">
    <property type="component" value="Unassembled WGS sequence"/>
</dbReference>
<keyword evidence="3" id="KW-1185">Reference proteome</keyword>
<keyword evidence="1" id="KW-1133">Transmembrane helix</keyword>
<feature type="transmembrane region" description="Helical" evidence="1">
    <location>
        <begin position="41"/>
        <end position="59"/>
    </location>
</feature>
<comment type="caution">
    <text evidence="2">The sequence shown here is derived from an EMBL/GenBank/DDBJ whole genome shotgun (WGS) entry which is preliminary data.</text>
</comment>
<keyword evidence="1" id="KW-0812">Transmembrane</keyword>
<protein>
    <submittedName>
        <fullName evidence="2">Uncharacterized protein</fullName>
    </submittedName>
</protein>
<evidence type="ECO:0000313" key="3">
    <source>
        <dbReference type="Proteomes" id="UP000035034"/>
    </source>
</evidence>
<accession>H0R6K8</accession>
<evidence type="ECO:0000256" key="1">
    <source>
        <dbReference type="SAM" id="Phobius"/>
    </source>
</evidence>
<keyword evidence="1" id="KW-0472">Membrane</keyword>